<evidence type="ECO:0000259" key="5">
    <source>
        <dbReference type="Pfam" id="PF06722"/>
    </source>
</evidence>
<evidence type="ECO:0000256" key="2">
    <source>
        <dbReference type="ARBA" id="ARBA00022676"/>
    </source>
</evidence>
<comment type="caution">
    <text evidence="7">The sequence shown here is derived from an EMBL/GenBank/DDBJ whole genome shotgun (WGS) entry which is preliminary data.</text>
</comment>
<sequence>MTTTPGSGHFFPLVPFAWALRARGHQVLTATPEQSVAEVGRSGLPAVAVSPAIDVRAAMAPGGGAHPSQRAGAGDASAEHMGRGFGRLAELTVEGTAALAEGWSPDLVISEPAEYSGAVVAAARGVPLVRHGWGIAVPAAVDEIAADQLAPALARLGLPAPAAPELSIDICPAAVQVPDPRPVRRMRFIPYNGSGSAPGWALESAGRRRICLTVGSVVPQIHGVGLLKGLAAELAGEDTEVVIAVPDRFAGDLGPLPPGVRAAGRLPLSLVLGRCDAVVHHGGIGTALTALTFGLPQVALPFMGDQHVTADRLAAAGVAIGLGRDEREPAAVAAAVRRVLAEPGYARAAQAVGTEIAIAPSLDEVARDVERFSSERGARTPARSGKRVC</sequence>
<name>A0ABS3S1N2_9ACTN</name>
<organism evidence="7 8">
    <name type="scientific">Actinomadura violacea</name>
    <dbReference type="NCBI Taxonomy" id="2819934"/>
    <lineage>
        <taxon>Bacteria</taxon>
        <taxon>Bacillati</taxon>
        <taxon>Actinomycetota</taxon>
        <taxon>Actinomycetes</taxon>
        <taxon>Streptosporangiales</taxon>
        <taxon>Thermomonosporaceae</taxon>
        <taxon>Actinomadura</taxon>
    </lineage>
</organism>
<dbReference type="PANTHER" id="PTHR48050:SF13">
    <property type="entry name" value="STEROL 3-BETA-GLUCOSYLTRANSFERASE UGT80A2"/>
    <property type="match status" value="1"/>
</dbReference>
<dbReference type="RefSeq" id="WP_208247080.1">
    <property type="nucleotide sequence ID" value="NZ_JAGEPF010000023.1"/>
</dbReference>
<keyword evidence="8" id="KW-1185">Reference proteome</keyword>
<evidence type="ECO:0000256" key="1">
    <source>
        <dbReference type="ARBA" id="ARBA00006962"/>
    </source>
</evidence>
<dbReference type="Gene3D" id="3.40.50.2000">
    <property type="entry name" value="Glycogen Phosphorylase B"/>
    <property type="match status" value="2"/>
</dbReference>
<dbReference type="InterPro" id="IPR010610">
    <property type="entry name" value="EryCIII-like_C"/>
</dbReference>
<evidence type="ECO:0000256" key="4">
    <source>
        <dbReference type="SAM" id="MobiDB-lite"/>
    </source>
</evidence>
<evidence type="ECO:0000313" key="8">
    <source>
        <dbReference type="Proteomes" id="UP000680206"/>
    </source>
</evidence>
<dbReference type="Pfam" id="PF06722">
    <property type="entry name" value="EryCIII-like_C"/>
    <property type="match status" value="1"/>
</dbReference>
<dbReference type="InterPro" id="IPR048284">
    <property type="entry name" value="EryCIII-like_N"/>
</dbReference>
<feature type="region of interest" description="Disordered" evidence="4">
    <location>
        <begin position="59"/>
        <end position="79"/>
    </location>
</feature>
<dbReference type="PANTHER" id="PTHR48050">
    <property type="entry name" value="STEROL 3-BETA-GLUCOSYLTRANSFERASE"/>
    <property type="match status" value="1"/>
</dbReference>
<evidence type="ECO:0000256" key="3">
    <source>
        <dbReference type="ARBA" id="ARBA00022679"/>
    </source>
</evidence>
<keyword evidence="3" id="KW-0808">Transferase</keyword>
<comment type="similarity">
    <text evidence="1">Belongs to the glycosyltransferase 28 family.</text>
</comment>
<dbReference type="InterPro" id="IPR050426">
    <property type="entry name" value="Glycosyltransferase_28"/>
</dbReference>
<protein>
    <submittedName>
        <fullName evidence="7">DUF1205 domain-containing protein</fullName>
    </submittedName>
</protein>
<dbReference type="Pfam" id="PF21036">
    <property type="entry name" value="EryCIII-like_N"/>
    <property type="match status" value="1"/>
</dbReference>
<dbReference type="EMBL" id="JAGEPF010000023">
    <property type="protein sequence ID" value="MBO2462633.1"/>
    <property type="molecule type" value="Genomic_DNA"/>
</dbReference>
<proteinExistence type="inferred from homology"/>
<dbReference type="SUPFAM" id="SSF53756">
    <property type="entry name" value="UDP-Glycosyltransferase/glycogen phosphorylase"/>
    <property type="match status" value="1"/>
</dbReference>
<feature type="domain" description="Erythromycin biosynthesis protein CIII-like N-terminal" evidence="6">
    <location>
        <begin position="18"/>
        <end position="215"/>
    </location>
</feature>
<evidence type="ECO:0000259" key="6">
    <source>
        <dbReference type="Pfam" id="PF21036"/>
    </source>
</evidence>
<dbReference type="CDD" id="cd03784">
    <property type="entry name" value="GT1_Gtf-like"/>
    <property type="match status" value="1"/>
</dbReference>
<reference evidence="7 8" key="1">
    <citation type="submission" date="2021-03" db="EMBL/GenBank/DDBJ databases">
        <title>Actinomadura violae sp. nov., isolated from lichen in Thailand.</title>
        <authorList>
            <person name="Kanchanasin P."/>
            <person name="Saeng-In P."/>
            <person name="Phongsopitanun W."/>
            <person name="Yuki M."/>
            <person name="Kudo T."/>
            <person name="Ohkuma M."/>
            <person name="Tanasupawat S."/>
        </authorList>
    </citation>
    <scope>NUCLEOTIDE SEQUENCE [LARGE SCALE GENOMIC DNA]</scope>
    <source>
        <strain evidence="7 8">LCR2-06</strain>
    </source>
</reference>
<dbReference type="Proteomes" id="UP000680206">
    <property type="component" value="Unassembled WGS sequence"/>
</dbReference>
<feature type="domain" description="Erythromycin biosynthesis protein CIII-like C-terminal" evidence="5">
    <location>
        <begin position="232"/>
        <end position="370"/>
    </location>
</feature>
<dbReference type="InterPro" id="IPR002213">
    <property type="entry name" value="UDP_glucos_trans"/>
</dbReference>
<gene>
    <name evidence="7" type="ORF">J4709_34200</name>
</gene>
<evidence type="ECO:0000313" key="7">
    <source>
        <dbReference type="EMBL" id="MBO2462633.1"/>
    </source>
</evidence>
<accession>A0ABS3S1N2</accession>
<keyword evidence="2" id="KW-0328">Glycosyltransferase</keyword>